<evidence type="ECO:0000313" key="3">
    <source>
        <dbReference type="Proteomes" id="UP000224974"/>
    </source>
</evidence>
<name>A0A2C6CP92_9GAMM</name>
<evidence type="ECO:0000313" key="4">
    <source>
        <dbReference type="Proteomes" id="UP000373449"/>
    </source>
</evidence>
<dbReference type="Proteomes" id="UP000373449">
    <property type="component" value="Unassembled WGS sequence"/>
</dbReference>
<dbReference type="OrthoDB" id="8200265at2"/>
<dbReference type="EMBL" id="CAADJA010000002">
    <property type="protein sequence ID" value="VFS46430.1"/>
    <property type="molecule type" value="Genomic_DNA"/>
</dbReference>
<dbReference type="Proteomes" id="UP000224974">
    <property type="component" value="Unassembled WGS sequence"/>
</dbReference>
<evidence type="ECO:0000313" key="2">
    <source>
        <dbReference type="EMBL" id="VFS46430.1"/>
    </source>
</evidence>
<evidence type="ECO:0000313" key="1">
    <source>
        <dbReference type="EMBL" id="PHI28489.1"/>
    </source>
</evidence>
<proteinExistence type="predicted"/>
<accession>A0A2C6CP92</accession>
<reference evidence="1" key="1">
    <citation type="submission" date="2017-09" db="EMBL/GenBank/DDBJ databases">
        <title>FDA dAtabase for Regulatory Grade micrObial Sequences (FDA-ARGOS): Supporting development and validation of Infectious Disease Dx tests.</title>
        <authorList>
            <person name="Minogue T."/>
            <person name="Wolcott M."/>
            <person name="Wasieloski L."/>
            <person name="Aguilar W."/>
            <person name="Moore D."/>
            <person name="Tallon L.J."/>
            <person name="Sadzewicz L."/>
            <person name="Ott S."/>
            <person name="Zhao X."/>
            <person name="Nagaraj S."/>
            <person name="Vavikolanu K."/>
            <person name="Aluvathingal J."/>
            <person name="Nadendla S."/>
            <person name="Sichtig H."/>
        </authorList>
    </citation>
    <scope>NUCLEOTIDE SEQUENCE</scope>
    <source>
        <strain evidence="1">FDAARGOS_387</strain>
    </source>
</reference>
<reference evidence="2 4" key="3">
    <citation type="submission" date="2019-03" db="EMBL/GenBank/DDBJ databases">
        <authorList>
            <consortium name="Pathogen Informatics"/>
        </authorList>
    </citation>
    <scope>NUCLEOTIDE SEQUENCE [LARGE SCALE GENOMIC DNA]</scope>
    <source>
        <strain evidence="2 4">NCTC12282</strain>
    </source>
</reference>
<organism evidence="1 3">
    <name type="scientific">Budvicia aquatica</name>
    <dbReference type="NCBI Taxonomy" id="82979"/>
    <lineage>
        <taxon>Bacteria</taxon>
        <taxon>Pseudomonadati</taxon>
        <taxon>Pseudomonadota</taxon>
        <taxon>Gammaproteobacteria</taxon>
        <taxon>Enterobacterales</taxon>
        <taxon>Budviciaceae</taxon>
        <taxon>Budvicia</taxon>
    </lineage>
</organism>
<dbReference type="AlphaFoldDB" id="A0A2C6CP92"/>
<protein>
    <recommendedName>
        <fullName evidence="5">DUF4261 domain-containing protein</fullName>
    </recommendedName>
</protein>
<keyword evidence="3" id="KW-1185">Reference proteome</keyword>
<dbReference type="RefSeq" id="WP_029093806.1">
    <property type="nucleotide sequence ID" value="NZ_CAADJA010000002.1"/>
</dbReference>
<gene>
    <name evidence="1" type="ORF">CRN84_03670</name>
    <name evidence="2" type="ORF">NCTC12282_01339</name>
</gene>
<dbReference type="EMBL" id="PDDX01000001">
    <property type="protein sequence ID" value="PHI28489.1"/>
    <property type="molecule type" value="Genomic_DNA"/>
</dbReference>
<evidence type="ECO:0008006" key="5">
    <source>
        <dbReference type="Google" id="ProtNLM"/>
    </source>
</evidence>
<dbReference type="STRING" id="1111728.GCA_000427805_04517"/>
<sequence length="259" mass="29464">MTTEKSTGLTDWARPYYQASTESPFLFYVIFGATADNFAISRNKYLCDGIPDSLEILAYGPDNHPEVIDNFRTANLQVLEDDAGLIAEIARQTHCVIIKGHIQNSENLNYFRNTIGLLTFLLDNGGVAIFDALSLSWWSKSRWMAEIFQPATPQPNSHVVILTSAENDDANTLWFHTRGLLKFGRPDLSIHNVPSHYHSAVIEMFNRFIGFQAFGGMIEQGQEIRMNSLPDNMYCLHSGHYDDPDFNNVHIEIKWPEIY</sequence>
<reference evidence="3" key="2">
    <citation type="submission" date="2017-09" db="EMBL/GenBank/DDBJ databases">
        <title>FDA dAtabase for Regulatory Grade micrObial Sequences (FDA-ARGOS): Supporting development and validation of Infectious Disease Dx tests.</title>
        <authorList>
            <person name="Minogue T."/>
            <person name="Wolcott M."/>
            <person name="Wasieloski L."/>
            <person name="Aguilar W."/>
            <person name="Moore D."/>
            <person name="Tallon L."/>
            <person name="Sadzewicz L."/>
            <person name="Ott S."/>
            <person name="Zhao X."/>
            <person name="Nagaraj S."/>
            <person name="Vavikolanu K."/>
            <person name="Aluvathingal J."/>
            <person name="Nadendla S."/>
            <person name="Sichtig H."/>
        </authorList>
    </citation>
    <scope>NUCLEOTIDE SEQUENCE [LARGE SCALE GENOMIC DNA]</scope>
    <source>
        <strain evidence="3">FDAARGOS_387</strain>
    </source>
</reference>